<dbReference type="GO" id="GO:0005975">
    <property type="term" value="P:carbohydrate metabolic process"/>
    <property type="evidence" value="ECO:0007669"/>
    <property type="project" value="InterPro"/>
</dbReference>
<evidence type="ECO:0000256" key="2">
    <source>
        <dbReference type="ARBA" id="ARBA00010772"/>
    </source>
</evidence>
<dbReference type="RefSeq" id="WP_015749279.1">
    <property type="nucleotide sequence ID" value="NC_013235.1"/>
</dbReference>
<dbReference type="HOGENOM" id="CLU_026967_1_1_11"/>
<dbReference type="Gene3D" id="2.60.120.10">
    <property type="entry name" value="Jelly Rolls"/>
    <property type="match status" value="2"/>
</dbReference>
<feature type="binding site" evidence="8">
    <location>
        <position position="269"/>
    </location>
    <ligand>
        <name>Zn(2+)</name>
        <dbReference type="ChEBI" id="CHEBI:29105"/>
    </ligand>
</feature>
<accession>C8XII9</accession>
<dbReference type="EC" id="5.3.1.8" evidence="3"/>
<keyword evidence="5 8" id="KW-0862">Zinc</keyword>
<dbReference type="InParanoid" id="C8XII9"/>
<dbReference type="PANTHER" id="PTHR10309:SF0">
    <property type="entry name" value="MANNOSE-6-PHOSPHATE ISOMERASE"/>
    <property type="match status" value="1"/>
</dbReference>
<dbReference type="PIRSF" id="PIRSF001480">
    <property type="entry name" value="Mannose-6-phosphate_isomerase"/>
    <property type="match status" value="1"/>
</dbReference>
<dbReference type="NCBIfam" id="TIGR00218">
    <property type="entry name" value="manA"/>
    <property type="match status" value="1"/>
</dbReference>
<dbReference type="SUPFAM" id="SSF51182">
    <property type="entry name" value="RmlC-like cupins"/>
    <property type="match status" value="1"/>
</dbReference>
<organism evidence="11 12">
    <name type="scientific">Nakamurella multipartita (strain ATCC 700099 / DSM 44233 / CIP 104796 / JCM 9543 / NBRC 105858 / Y-104)</name>
    <name type="common">Microsphaera multipartita</name>
    <dbReference type="NCBI Taxonomy" id="479431"/>
    <lineage>
        <taxon>Bacteria</taxon>
        <taxon>Bacillati</taxon>
        <taxon>Actinomycetota</taxon>
        <taxon>Actinomycetes</taxon>
        <taxon>Nakamurellales</taxon>
        <taxon>Nakamurellaceae</taxon>
        <taxon>Nakamurella</taxon>
    </lineage>
</organism>
<evidence type="ECO:0000256" key="1">
    <source>
        <dbReference type="ARBA" id="ARBA00000757"/>
    </source>
</evidence>
<comment type="cofactor">
    <cofactor evidence="8">
        <name>Zn(2+)</name>
        <dbReference type="ChEBI" id="CHEBI:29105"/>
    </cofactor>
    <text evidence="8">Binds 1 zinc ion per subunit.</text>
</comment>
<reference evidence="12" key="1">
    <citation type="submission" date="2009-09" db="EMBL/GenBank/DDBJ databases">
        <title>The complete genome of Nakamurella multipartita DSM 44233.</title>
        <authorList>
            <consortium name="US DOE Joint Genome Institute (JGI-PGF)"/>
            <person name="Lucas S."/>
            <person name="Copeland A."/>
            <person name="Lapidus A."/>
            <person name="Glavina del Rio T."/>
            <person name="Dalin E."/>
            <person name="Tice H."/>
            <person name="Bruce D."/>
            <person name="Goodwin L."/>
            <person name="Pitluck S."/>
            <person name="Kyrpides N."/>
            <person name="Mavromatis K."/>
            <person name="Ivanova N."/>
            <person name="Ovchinnikova G."/>
            <person name="Sims D."/>
            <person name="Meincke L."/>
            <person name="Brettin T."/>
            <person name="Detter J.C."/>
            <person name="Han C."/>
            <person name="Larimer F."/>
            <person name="Land M."/>
            <person name="Hauser L."/>
            <person name="Markowitz V."/>
            <person name="Cheng J.-F."/>
            <person name="Hugenholtz P."/>
            <person name="Woyke T."/>
            <person name="Wu D."/>
            <person name="Klenk H.-P."/>
            <person name="Eisen J.A."/>
        </authorList>
    </citation>
    <scope>NUCLEOTIDE SEQUENCE [LARGE SCALE GENOMIC DNA]</scope>
    <source>
        <strain evidence="12">ATCC 700099 / DSM 44233 / CIP 104796 / JCM 9543 / NBRC 105858 / Y-104</strain>
    </source>
</reference>
<evidence type="ECO:0000313" key="11">
    <source>
        <dbReference type="EMBL" id="ACV80454.1"/>
    </source>
</evidence>
<proteinExistence type="inferred from homology"/>
<dbReference type="CDD" id="cd07011">
    <property type="entry name" value="cupin_PMI_type_I_N"/>
    <property type="match status" value="1"/>
</dbReference>
<comment type="similarity">
    <text evidence="2">Belongs to the mannose-6-phosphate isomerase type 1 family.</text>
</comment>
<dbReference type="GO" id="GO:0009298">
    <property type="term" value="P:GDP-mannose biosynthetic process"/>
    <property type="evidence" value="ECO:0007669"/>
    <property type="project" value="InterPro"/>
</dbReference>
<keyword evidence="6 11" id="KW-0413">Isomerase</keyword>
<dbReference type="GO" id="GO:0008270">
    <property type="term" value="F:zinc ion binding"/>
    <property type="evidence" value="ECO:0007669"/>
    <property type="project" value="InterPro"/>
</dbReference>
<dbReference type="Pfam" id="PF20511">
    <property type="entry name" value="PMI_typeI_cat"/>
    <property type="match status" value="1"/>
</dbReference>
<dbReference type="InterPro" id="IPR001250">
    <property type="entry name" value="Man6P_Isoase-1"/>
</dbReference>
<dbReference type="EMBL" id="CP001737">
    <property type="protein sequence ID" value="ACV80454.1"/>
    <property type="molecule type" value="Genomic_DNA"/>
</dbReference>
<dbReference type="eggNOG" id="COG1482">
    <property type="taxonomic scope" value="Bacteria"/>
</dbReference>
<dbReference type="Gene3D" id="1.10.441.10">
    <property type="entry name" value="Phosphomannose Isomerase, domain 2"/>
    <property type="match status" value="1"/>
</dbReference>
<dbReference type="GO" id="GO:0004476">
    <property type="term" value="F:mannose-6-phosphate isomerase activity"/>
    <property type="evidence" value="ECO:0007669"/>
    <property type="project" value="UniProtKB-EC"/>
</dbReference>
<dbReference type="Proteomes" id="UP000002218">
    <property type="component" value="Chromosome"/>
</dbReference>
<dbReference type="KEGG" id="nml:Namu_4165"/>
<evidence type="ECO:0000256" key="4">
    <source>
        <dbReference type="ARBA" id="ARBA00022723"/>
    </source>
</evidence>
<keyword evidence="12" id="KW-1185">Reference proteome</keyword>
<dbReference type="STRING" id="479431.Namu_4165"/>
<feature type="binding site" evidence="8">
    <location>
        <position position="140"/>
    </location>
    <ligand>
        <name>Zn(2+)</name>
        <dbReference type="ChEBI" id="CHEBI:29105"/>
    </ligand>
</feature>
<dbReference type="GO" id="GO:0005829">
    <property type="term" value="C:cytosol"/>
    <property type="evidence" value="ECO:0007669"/>
    <property type="project" value="TreeGrafter"/>
</dbReference>
<sequence>MRNRIRPYAWGSRTAIADLLGEPSPAPHPQAELWVGAHPADPSALLDGPGGSVDEPGAPTRPLTEVIAADPVDTLGRPVHERFGSRLPFLLKVLAAAEPLSLQAHPSAAQAERGFALEEAAGIPLTSPQRNYRDSWHKPELICALTEFEALCGFREPSRTVHLLAALEVPALDHYLGLLSGQPDEHGTRALFSSIITIPPSTLGPLLSDVLAACVRRVQVADEFATEYRTALALGERYPGDPGVLASLLLNRITLQPGQALYLPGGNLHAYLAGVGIEVMANSDNVLRGGLTPKHVDVPELMKVLDFHPGDVPILHGDPGLPGERVYRTPTPEFRLSRLEPVPGRREITHAGPQVLLVVEGELQVADERGRILTVPRGRSVWIGAHDGLVWVAGDAVAYRATDGLD</sequence>
<dbReference type="InterPro" id="IPR016305">
    <property type="entry name" value="Mannose-6-P_Isomerase"/>
</dbReference>
<evidence type="ECO:0000256" key="9">
    <source>
        <dbReference type="SAM" id="MobiDB-lite"/>
    </source>
</evidence>
<reference evidence="11 12" key="2">
    <citation type="journal article" date="2010" name="Stand. Genomic Sci.">
        <title>Complete genome sequence of Nakamurella multipartita type strain (Y-104).</title>
        <authorList>
            <person name="Tice H."/>
            <person name="Mayilraj S."/>
            <person name="Sims D."/>
            <person name="Lapidus A."/>
            <person name="Nolan M."/>
            <person name="Lucas S."/>
            <person name="Glavina Del Rio T."/>
            <person name="Copeland A."/>
            <person name="Cheng J.F."/>
            <person name="Meincke L."/>
            <person name="Bruce D."/>
            <person name="Goodwin L."/>
            <person name="Pitluck S."/>
            <person name="Ivanova N."/>
            <person name="Mavromatis K."/>
            <person name="Ovchinnikova G."/>
            <person name="Pati A."/>
            <person name="Chen A."/>
            <person name="Palaniappan K."/>
            <person name="Land M."/>
            <person name="Hauser L."/>
            <person name="Chang Y.J."/>
            <person name="Jeffries C.D."/>
            <person name="Detter J.C."/>
            <person name="Brettin T."/>
            <person name="Rohde M."/>
            <person name="Goker M."/>
            <person name="Bristow J."/>
            <person name="Eisen J.A."/>
            <person name="Markowitz V."/>
            <person name="Hugenholtz P."/>
            <person name="Kyrpides N.C."/>
            <person name="Klenk H.P."/>
            <person name="Chen F."/>
        </authorList>
    </citation>
    <scope>NUCLEOTIDE SEQUENCE [LARGE SCALE GENOMIC DNA]</scope>
    <source>
        <strain evidence="12">ATCC 700099 / DSM 44233 / CIP 104796 / JCM 9543 / NBRC 105858 / Y-104</strain>
    </source>
</reference>
<feature type="domain" description="Phosphomannose isomerase type I catalytic" evidence="10">
    <location>
        <begin position="3"/>
        <end position="155"/>
    </location>
</feature>
<feature type="binding site" evidence="8">
    <location>
        <position position="105"/>
    </location>
    <ligand>
        <name>Zn(2+)</name>
        <dbReference type="ChEBI" id="CHEBI:29105"/>
    </ligand>
</feature>
<evidence type="ECO:0000256" key="3">
    <source>
        <dbReference type="ARBA" id="ARBA00011956"/>
    </source>
</evidence>
<dbReference type="InterPro" id="IPR014710">
    <property type="entry name" value="RmlC-like_jellyroll"/>
</dbReference>
<protein>
    <recommendedName>
        <fullName evidence="3">mannose-6-phosphate isomerase</fullName>
        <ecNumber evidence="3">5.3.1.8</ecNumber>
    </recommendedName>
</protein>
<dbReference type="PANTHER" id="PTHR10309">
    <property type="entry name" value="MANNOSE-6-PHOSPHATE ISOMERASE"/>
    <property type="match status" value="1"/>
</dbReference>
<gene>
    <name evidence="11" type="ordered locus">Namu_4165</name>
</gene>
<dbReference type="FunCoup" id="C8XII9">
    <property type="interactions" value="387"/>
</dbReference>
<feature type="active site" evidence="7">
    <location>
        <position position="288"/>
    </location>
</feature>
<dbReference type="OrthoDB" id="9792649at2"/>
<evidence type="ECO:0000256" key="5">
    <source>
        <dbReference type="ARBA" id="ARBA00022833"/>
    </source>
</evidence>
<name>C8XII9_NAKMY</name>
<dbReference type="AlphaFoldDB" id="C8XII9"/>
<dbReference type="InterPro" id="IPR046457">
    <property type="entry name" value="PMI_typeI_cat"/>
</dbReference>
<evidence type="ECO:0000256" key="7">
    <source>
        <dbReference type="PIRSR" id="PIRSR001480-1"/>
    </source>
</evidence>
<evidence type="ECO:0000256" key="6">
    <source>
        <dbReference type="ARBA" id="ARBA00023235"/>
    </source>
</evidence>
<evidence type="ECO:0000256" key="8">
    <source>
        <dbReference type="PIRSR" id="PIRSR001480-2"/>
    </source>
</evidence>
<evidence type="ECO:0000313" key="12">
    <source>
        <dbReference type="Proteomes" id="UP000002218"/>
    </source>
</evidence>
<comment type="catalytic activity">
    <reaction evidence="1">
        <text>D-mannose 6-phosphate = D-fructose 6-phosphate</text>
        <dbReference type="Rhea" id="RHEA:12356"/>
        <dbReference type="ChEBI" id="CHEBI:58735"/>
        <dbReference type="ChEBI" id="CHEBI:61527"/>
        <dbReference type="EC" id="5.3.1.8"/>
    </reaction>
</comment>
<keyword evidence="4 8" id="KW-0479">Metal-binding</keyword>
<evidence type="ECO:0000259" key="10">
    <source>
        <dbReference type="Pfam" id="PF20511"/>
    </source>
</evidence>
<feature type="region of interest" description="Disordered" evidence="9">
    <location>
        <begin position="39"/>
        <end position="58"/>
    </location>
</feature>
<dbReference type="PRINTS" id="PR00714">
    <property type="entry name" value="MAN6PISMRASE"/>
</dbReference>
<dbReference type="InterPro" id="IPR011051">
    <property type="entry name" value="RmlC_Cupin_sf"/>
</dbReference>
<feature type="binding site" evidence="8">
    <location>
        <position position="103"/>
    </location>
    <ligand>
        <name>Zn(2+)</name>
        <dbReference type="ChEBI" id="CHEBI:29105"/>
    </ligand>
</feature>